<protein>
    <recommendedName>
        <fullName evidence="3">AB hydrolase-1 domain-containing protein</fullName>
    </recommendedName>
</protein>
<dbReference type="PANTHER" id="PTHR43433:SF10">
    <property type="entry name" value="AB HYDROLASE-1 DOMAIN-CONTAINING PROTEIN"/>
    <property type="match status" value="1"/>
</dbReference>
<dbReference type="Gene3D" id="3.40.50.1820">
    <property type="entry name" value="alpha/beta hydrolase"/>
    <property type="match status" value="1"/>
</dbReference>
<sequence length="335" mass="37233">MLKSCFAPFVSESQDENENDDSNAPPPFFQLFETLVQHERFVDEASGRTISYGIGGDPKGSPILVFPPLSAKHRMLVMMHDDLVQASLKAICVNRPGIHGTSPSKDAVDHLNLVMQDALAVLDKLEIPKVGILCMCAGTTYALKLYTAHPERTTRRILGLAPWTLPADCPHSRGLYKFAANRLPRLAVGGLVSKMEMTMMGFVSKETIASKIDETCSEEESEYLKDKLSKSPHKQSFPQVLEWMMEDSSERNAMEVAVCLSSSQDFELDYRQVDGTIVIWQGDKDNMAPVQATQWLANQFGTPGKVFFVDKGTHSGALFVLDSRISQAFHMLKEQ</sequence>
<gene>
    <name evidence="1" type="ORF">CYCCA115_LOCUS56</name>
</gene>
<proteinExistence type="predicted"/>
<dbReference type="EMBL" id="CAKOGP040000001">
    <property type="protein sequence ID" value="CAJ1890819.1"/>
    <property type="molecule type" value="Genomic_DNA"/>
</dbReference>
<reference evidence="1" key="1">
    <citation type="submission" date="2023-08" db="EMBL/GenBank/DDBJ databases">
        <authorList>
            <person name="Audoor S."/>
            <person name="Bilcke G."/>
        </authorList>
    </citation>
    <scope>NUCLEOTIDE SEQUENCE</scope>
</reference>
<keyword evidence="2" id="KW-1185">Reference proteome</keyword>
<evidence type="ECO:0000313" key="1">
    <source>
        <dbReference type="EMBL" id="CAJ1890819.1"/>
    </source>
</evidence>
<evidence type="ECO:0008006" key="3">
    <source>
        <dbReference type="Google" id="ProtNLM"/>
    </source>
</evidence>
<dbReference type="InterPro" id="IPR029058">
    <property type="entry name" value="AB_hydrolase_fold"/>
</dbReference>
<dbReference type="SUPFAM" id="SSF53474">
    <property type="entry name" value="alpha/beta-Hydrolases"/>
    <property type="match status" value="1"/>
</dbReference>
<dbReference type="AlphaFoldDB" id="A0AAD2FBI2"/>
<dbReference type="PANTHER" id="PTHR43433">
    <property type="entry name" value="HYDROLASE, ALPHA/BETA FOLD FAMILY PROTEIN"/>
    <property type="match status" value="1"/>
</dbReference>
<comment type="caution">
    <text evidence="1">The sequence shown here is derived from an EMBL/GenBank/DDBJ whole genome shotgun (WGS) entry which is preliminary data.</text>
</comment>
<evidence type="ECO:0000313" key="2">
    <source>
        <dbReference type="Proteomes" id="UP001295423"/>
    </source>
</evidence>
<dbReference type="Proteomes" id="UP001295423">
    <property type="component" value="Unassembled WGS sequence"/>
</dbReference>
<organism evidence="1 2">
    <name type="scientific">Cylindrotheca closterium</name>
    <dbReference type="NCBI Taxonomy" id="2856"/>
    <lineage>
        <taxon>Eukaryota</taxon>
        <taxon>Sar</taxon>
        <taxon>Stramenopiles</taxon>
        <taxon>Ochrophyta</taxon>
        <taxon>Bacillariophyta</taxon>
        <taxon>Bacillariophyceae</taxon>
        <taxon>Bacillariophycidae</taxon>
        <taxon>Bacillariales</taxon>
        <taxon>Bacillariaceae</taxon>
        <taxon>Cylindrotheca</taxon>
    </lineage>
</organism>
<name>A0AAD2FBI2_9STRA</name>
<dbReference type="InterPro" id="IPR050471">
    <property type="entry name" value="AB_hydrolase"/>
</dbReference>
<accession>A0AAD2FBI2</accession>